<dbReference type="InterPro" id="IPR002933">
    <property type="entry name" value="Peptidase_M20"/>
</dbReference>
<keyword evidence="4" id="KW-0479">Metal-binding</keyword>
<accession>A0A3E2TP80</accession>
<comment type="caution">
    <text evidence="9">The sequence shown here is derived from an EMBL/GenBank/DDBJ whole genome shotgun (WGS) entry which is preliminary data.</text>
</comment>
<evidence type="ECO:0000256" key="3">
    <source>
        <dbReference type="ARBA" id="ARBA00006247"/>
    </source>
</evidence>
<dbReference type="OrthoDB" id="9792335at2"/>
<evidence type="ECO:0000256" key="6">
    <source>
        <dbReference type="ARBA" id="ARBA00022833"/>
    </source>
</evidence>
<dbReference type="InterPro" id="IPR011650">
    <property type="entry name" value="Peptidase_M20_dimer"/>
</dbReference>
<dbReference type="AlphaFoldDB" id="A0A3E2TP80"/>
<dbReference type="InterPro" id="IPR036264">
    <property type="entry name" value="Bact_exopeptidase_dim_dom"/>
</dbReference>
<evidence type="ECO:0000256" key="5">
    <source>
        <dbReference type="ARBA" id="ARBA00022801"/>
    </source>
</evidence>
<dbReference type="Pfam" id="PF01546">
    <property type="entry name" value="Peptidase_M20"/>
    <property type="match status" value="1"/>
</dbReference>
<organism evidence="9 11">
    <name type="scientific">Coprococcus catus</name>
    <dbReference type="NCBI Taxonomy" id="116085"/>
    <lineage>
        <taxon>Bacteria</taxon>
        <taxon>Bacillati</taxon>
        <taxon>Bacillota</taxon>
        <taxon>Clostridia</taxon>
        <taxon>Lachnospirales</taxon>
        <taxon>Lachnospiraceae</taxon>
        <taxon>Coprococcus</taxon>
    </lineage>
</organism>
<dbReference type="Gene3D" id="3.40.630.10">
    <property type="entry name" value="Zn peptidases"/>
    <property type="match status" value="1"/>
</dbReference>
<keyword evidence="6" id="KW-0862">Zinc</keyword>
<dbReference type="EMBL" id="QVEP01000020">
    <property type="protein sequence ID" value="RGB79713.1"/>
    <property type="molecule type" value="Genomic_DNA"/>
</dbReference>
<gene>
    <name evidence="9" type="ORF">DW070_09240</name>
    <name evidence="10" type="ORF">DW747_13930</name>
</gene>
<keyword evidence="7" id="KW-0170">Cobalt</keyword>
<comment type="cofactor">
    <cofactor evidence="1">
        <name>Co(2+)</name>
        <dbReference type="ChEBI" id="CHEBI:48828"/>
    </cofactor>
</comment>
<reference evidence="11 12" key="1">
    <citation type="submission" date="2018-08" db="EMBL/GenBank/DDBJ databases">
        <title>A genome reference for cultivated species of the human gut microbiota.</title>
        <authorList>
            <person name="Zou Y."/>
            <person name="Xue W."/>
            <person name="Luo G."/>
        </authorList>
    </citation>
    <scope>NUCLEOTIDE SEQUENCE [LARGE SCALE GENOMIC DNA]</scope>
    <source>
        <strain evidence="9 11">AF45-17</strain>
        <strain evidence="10 12">AM28-39</strain>
    </source>
</reference>
<evidence type="ECO:0000256" key="4">
    <source>
        <dbReference type="ARBA" id="ARBA00022723"/>
    </source>
</evidence>
<evidence type="ECO:0000259" key="8">
    <source>
        <dbReference type="Pfam" id="PF07687"/>
    </source>
</evidence>
<dbReference type="InterPro" id="IPR010182">
    <property type="entry name" value="ArgE/DapE"/>
</dbReference>
<name>A0A3E2TP80_9FIRM</name>
<dbReference type="GO" id="GO:0046872">
    <property type="term" value="F:metal ion binding"/>
    <property type="evidence" value="ECO:0007669"/>
    <property type="project" value="UniProtKB-KW"/>
</dbReference>
<keyword evidence="5" id="KW-0378">Hydrolase</keyword>
<dbReference type="Proteomes" id="UP000261231">
    <property type="component" value="Unassembled WGS sequence"/>
</dbReference>
<dbReference type="CDD" id="cd08659">
    <property type="entry name" value="M20_ArgE_DapE-like"/>
    <property type="match status" value="1"/>
</dbReference>
<dbReference type="RefSeq" id="WP_015512891.1">
    <property type="nucleotide sequence ID" value="NZ_JAQCWV010000006.1"/>
</dbReference>
<dbReference type="Pfam" id="PF07687">
    <property type="entry name" value="M20_dimer"/>
    <property type="match status" value="1"/>
</dbReference>
<dbReference type="SUPFAM" id="SSF55031">
    <property type="entry name" value="Bacterial exopeptidase dimerisation domain"/>
    <property type="match status" value="1"/>
</dbReference>
<proteinExistence type="inferred from homology"/>
<evidence type="ECO:0000313" key="12">
    <source>
        <dbReference type="Proteomes" id="UP000261231"/>
    </source>
</evidence>
<dbReference type="SUPFAM" id="SSF53187">
    <property type="entry name" value="Zn-dependent exopeptidases"/>
    <property type="match status" value="1"/>
</dbReference>
<evidence type="ECO:0000313" key="11">
    <source>
        <dbReference type="Proteomes" id="UP000260773"/>
    </source>
</evidence>
<evidence type="ECO:0000256" key="2">
    <source>
        <dbReference type="ARBA" id="ARBA00001947"/>
    </source>
</evidence>
<dbReference type="GO" id="GO:0016787">
    <property type="term" value="F:hydrolase activity"/>
    <property type="evidence" value="ECO:0007669"/>
    <property type="project" value="UniProtKB-KW"/>
</dbReference>
<dbReference type="PANTHER" id="PTHR43808">
    <property type="entry name" value="ACETYLORNITHINE DEACETYLASE"/>
    <property type="match status" value="1"/>
</dbReference>
<feature type="domain" description="Peptidase M20 dimerisation" evidence="8">
    <location>
        <begin position="190"/>
        <end position="321"/>
    </location>
</feature>
<dbReference type="Gene3D" id="3.30.70.360">
    <property type="match status" value="1"/>
</dbReference>
<sequence length="420" mass="45837">MNNVTRNDVWELAKSRRNDLVKLASDLIRIPSENPVGTQRDVIDFVEKYLSDAGISYEEVSCNPDHPNVLAKMGSDDGFSVILNGHVDVVPAGDRSQWDYDPFGGEITDKRILGRGASDMKAGVAGLLFAMKVLKDSGADLKGNIRLHIVSDEESGSEYGTTWLCEQGYAEGANAAIIAEPTTNWTIESGQKGNLHIVFKSIGKSAHGSLGNYKGDNAILKLNKVLANIEMLTKIEGHYPEDLLQSLANSQMVAEKELDMKGIGNVINHVSANVGLISGGTRPNMVPDYCEATIDCRLPYGVDHEEIENTVKEMIKAAGVEGVEYELIWKSEANVTRDDSDIVQAIKKNAEAIWGITVYPAWQWACSDAREYRLKGVPTIQYGPSNTEGIHAPNENVDIEDVVNAGQIYVLSLCDLLGVK</sequence>
<evidence type="ECO:0000256" key="7">
    <source>
        <dbReference type="ARBA" id="ARBA00023285"/>
    </source>
</evidence>
<dbReference type="Proteomes" id="UP000260773">
    <property type="component" value="Unassembled WGS sequence"/>
</dbReference>
<comment type="similarity">
    <text evidence="3">Belongs to the peptidase M20A family.</text>
</comment>
<dbReference type="InterPro" id="IPR050072">
    <property type="entry name" value="Peptidase_M20A"/>
</dbReference>
<evidence type="ECO:0000313" key="9">
    <source>
        <dbReference type="EMBL" id="RGB79713.1"/>
    </source>
</evidence>
<dbReference type="PANTHER" id="PTHR43808:SF32">
    <property type="entry name" value="ARGE_DAPE-RELATED DEACYLASE"/>
    <property type="match status" value="1"/>
</dbReference>
<comment type="cofactor">
    <cofactor evidence="2">
        <name>Zn(2+)</name>
        <dbReference type="ChEBI" id="CHEBI:29105"/>
    </cofactor>
</comment>
<dbReference type="PIRSF" id="PIRSF036696">
    <property type="entry name" value="ACY-1"/>
    <property type="match status" value="1"/>
</dbReference>
<keyword evidence="12" id="KW-1185">Reference proteome</keyword>
<dbReference type="NCBIfam" id="TIGR01910">
    <property type="entry name" value="DapE-ArgE"/>
    <property type="match status" value="1"/>
</dbReference>
<dbReference type="EMBL" id="QVFD01000017">
    <property type="protein sequence ID" value="RGC44068.1"/>
    <property type="molecule type" value="Genomic_DNA"/>
</dbReference>
<evidence type="ECO:0000313" key="10">
    <source>
        <dbReference type="EMBL" id="RGC44068.1"/>
    </source>
</evidence>
<protein>
    <submittedName>
        <fullName evidence="9">M20 family peptidase</fullName>
    </submittedName>
</protein>
<evidence type="ECO:0000256" key="1">
    <source>
        <dbReference type="ARBA" id="ARBA00001941"/>
    </source>
</evidence>